<dbReference type="Ensembl" id="ENSSMAT00000001220.2">
    <property type="protein sequence ID" value="ENSSMAP00000001196.2"/>
    <property type="gene ID" value="ENSSMAG00000023533.1"/>
</dbReference>
<dbReference type="InterPro" id="IPR001368">
    <property type="entry name" value="TNFR/NGFR_Cys_rich_reg"/>
</dbReference>
<dbReference type="GO" id="GO:0004530">
    <property type="term" value="F:deoxyribonuclease I activity"/>
    <property type="evidence" value="ECO:0007669"/>
    <property type="project" value="TreeGrafter"/>
</dbReference>
<keyword evidence="6" id="KW-0378">Hydrolase</keyword>
<dbReference type="Proteomes" id="UP000694558">
    <property type="component" value="Chromosome 11"/>
</dbReference>
<evidence type="ECO:0000256" key="5">
    <source>
        <dbReference type="ARBA" id="ARBA00022759"/>
    </source>
</evidence>
<evidence type="ECO:0000256" key="10">
    <source>
        <dbReference type="ARBA" id="ARBA00041152"/>
    </source>
</evidence>
<dbReference type="SUPFAM" id="SSF56219">
    <property type="entry name" value="DNase I-like"/>
    <property type="match status" value="1"/>
</dbReference>
<evidence type="ECO:0000256" key="8">
    <source>
        <dbReference type="ARBA" id="ARBA00023157"/>
    </source>
</evidence>
<dbReference type="GeneTree" id="ENSGT00950000182846"/>
<evidence type="ECO:0000256" key="15">
    <source>
        <dbReference type="SAM" id="SignalP"/>
    </source>
</evidence>
<dbReference type="Pfam" id="PF00020">
    <property type="entry name" value="TNFR_c6"/>
    <property type="match status" value="2"/>
</dbReference>
<accession>A0A8D2ZF37</accession>
<gene>
    <name evidence="17" type="primary">dnase1l1</name>
</gene>
<evidence type="ECO:0000256" key="11">
    <source>
        <dbReference type="ARBA" id="ARBA00042003"/>
    </source>
</evidence>
<dbReference type="InterPro" id="IPR016202">
    <property type="entry name" value="DNase_I"/>
</dbReference>
<dbReference type="CDD" id="cd00185">
    <property type="entry name" value="TNFRSF"/>
    <property type="match status" value="1"/>
</dbReference>
<evidence type="ECO:0000256" key="9">
    <source>
        <dbReference type="ARBA" id="ARBA00023180"/>
    </source>
</evidence>
<evidence type="ECO:0000256" key="4">
    <source>
        <dbReference type="ARBA" id="ARBA00022729"/>
    </source>
</evidence>
<feature type="disulfide bond" evidence="13">
    <location>
        <begin position="315"/>
        <end position="333"/>
    </location>
</feature>
<feature type="repeat" description="TNFR-Cys" evidence="13">
    <location>
        <begin position="298"/>
        <end position="333"/>
    </location>
</feature>
<evidence type="ECO:0000256" key="2">
    <source>
        <dbReference type="ARBA" id="ARBA00007359"/>
    </source>
</evidence>
<evidence type="ECO:0000256" key="1">
    <source>
        <dbReference type="ARBA" id="ARBA00004240"/>
    </source>
</evidence>
<feature type="disulfide bond" evidence="13">
    <location>
        <begin position="312"/>
        <end position="325"/>
    </location>
</feature>
<reference evidence="17" key="2">
    <citation type="submission" date="2025-08" db="UniProtKB">
        <authorList>
            <consortium name="Ensembl"/>
        </authorList>
    </citation>
    <scope>IDENTIFICATION</scope>
</reference>
<comment type="similarity">
    <text evidence="2">Belongs to the DNase I family.</text>
</comment>
<dbReference type="Pfam" id="PF03372">
    <property type="entry name" value="Exo_endo_phos"/>
    <property type="match status" value="1"/>
</dbReference>
<keyword evidence="14" id="KW-1133">Transmembrane helix</keyword>
<comment type="caution">
    <text evidence="13">Lacks conserved residue(s) required for the propagation of feature annotation.</text>
</comment>
<keyword evidence="14" id="KW-0472">Membrane</keyword>
<dbReference type="PRINTS" id="PR00130">
    <property type="entry name" value="DNASEI"/>
</dbReference>
<name>A0A8D2ZF37_SCOMX</name>
<evidence type="ECO:0000256" key="14">
    <source>
        <dbReference type="SAM" id="Phobius"/>
    </source>
</evidence>
<dbReference type="InterPro" id="IPR018057">
    <property type="entry name" value="Deoxyribonuclease-1_AS"/>
</dbReference>
<dbReference type="FunFam" id="3.60.10.10:FF:000007">
    <property type="entry name" value="Deoxyribonuclease"/>
    <property type="match status" value="1"/>
</dbReference>
<feature type="transmembrane region" description="Helical" evidence="14">
    <location>
        <begin position="470"/>
        <end position="492"/>
    </location>
</feature>
<keyword evidence="14" id="KW-0812">Transmembrane</keyword>
<dbReference type="GO" id="GO:0005634">
    <property type="term" value="C:nucleus"/>
    <property type="evidence" value="ECO:0007669"/>
    <property type="project" value="TreeGrafter"/>
</dbReference>
<protein>
    <recommendedName>
        <fullName evidence="10">Deoxyribonuclease-1-like 1</fullName>
    </recommendedName>
    <alternativeName>
        <fullName evidence="12">DNase X</fullName>
    </alternativeName>
    <alternativeName>
        <fullName evidence="11">Deoxyribonuclease I-like 1</fullName>
    </alternativeName>
</protein>
<feature type="domain" description="TNFR-Cys" evidence="16">
    <location>
        <begin position="298"/>
        <end position="333"/>
    </location>
</feature>
<proteinExistence type="inferred from homology"/>
<feature type="chain" id="PRO_5034582969" description="Deoxyribonuclease-1-like 1" evidence="15">
    <location>
        <begin position="21"/>
        <end position="584"/>
    </location>
</feature>
<dbReference type="Gene3D" id="2.10.50.10">
    <property type="entry name" value="Tumor Necrosis Factor Receptor, subunit A, domain 2"/>
    <property type="match status" value="3"/>
</dbReference>
<dbReference type="FunFam" id="2.10.50.10:FF:000065">
    <property type="entry name" value="TNF receptor superfamily member 14"/>
    <property type="match status" value="1"/>
</dbReference>
<dbReference type="SMART" id="SM00208">
    <property type="entry name" value="TNFR"/>
    <property type="match status" value="4"/>
</dbReference>
<feature type="repeat" description="TNFR-Cys" evidence="13">
    <location>
        <begin position="335"/>
        <end position="377"/>
    </location>
</feature>
<dbReference type="SUPFAM" id="SSF57586">
    <property type="entry name" value="TNF receptor-like"/>
    <property type="match status" value="2"/>
</dbReference>
<dbReference type="GO" id="GO:0003677">
    <property type="term" value="F:DNA binding"/>
    <property type="evidence" value="ECO:0007669"/>
    <property type="project" value="TreeGrafter"/>
</dbReference>
<evidence type="ECO:0000256" key="12">
    <source>
        <dbReference type="ARBA" id="ARBA00043073"/>
    </source>
</evidence>
<reference evidence="17" key="1">
    <citation type="submission" date="2023-05" db="EMBL/GenBank/DDBJ databases">
        <title>High-quality long-read genome of Scophthalmus maximus.</title>
        <authorList>
            <person name="Lien S."/>
            <person name="Martinez P."/>
        </authorList>
    </citation>
    <scope>NUCLEOTIDE SEQUENCE [LARGE SCALE GENOMIC DNA]</scope>
</reference>
<evidence type="ECO:0000256" key="6">
    <source>
        <dbReference type="ARBA" id="ARBA00022801"/>
    </source>
</evidence>
<keyword evidence="7" id="KW-0256">Endoplasmic reticulum</keyword>
<dbReference type="PROSITE" id="PS00652">
    <property type="entry name" value="TNFR_NGFR_1"/>
    <property type="match status" value="2"/>
</dbReference>
<keyword evidence="4 15" id="KW-0732">Signal</keyword>
<dbReference type="CDD" id="cd10282">
    <property type="entry name" value="DNase1"/>
    <property type="match status" value="1"/>
</dbReference>
<dbReference type="PANTHER" id="PTHR11371:SF28">
    <property type="entry name" value="DEOXYRIBONUCLEASE-1-LIKE 1"/>
    <property type="match status" value="1"/>
</dbReference>
<evidence type="ECO:0000256" key="7">
    <source>
        <dbReference type="ARBA" id="ARBA00022824"/>
    </source>
</evidence>
<dbReference type="GO" id="GO:0005783">
    <property type="term" value="C:endoplasmic reticulum"/>
    <property type="evidence" value="ECO:0007669"/>
    <property type="project" value="UniProtKB-SubCell"/>
</dbReference>
<dbReference type="Gene3D" id="3.60.10.10">
    <property type="entry name" value="Endonuclease/exonuclease/phosphatase"/>
    <property type="match status" value="1"/>
</dbReference>
<dbReference type="GO" id="GO:0006308">
    <property type="term" value="P:DNA catabolic process"/>
    <property type="evidence" value="ECO:0007669"/>
    <property type="project" value="InterPro"/>
</dbReference>
<evidence type="ECO:0000313" key="18">
    <source>
        <dbReference type="Proteomes" id="UP000694558"/>
    </source>
</evidence>
<dbReference type="PANTHER" id="PTHR11371">
    <property type="entry name" value="DEOXYRIBONUCLEASE"/>
    <property type="match status" value="1"/>
</dbReference>
<keyword evidence="9" id="KW-0325">Glycoprotein</keyword>
<evidence type="ECO:0000259" key="16">
    <source>
        <dbReference type="PROSITE" id="PS50050"/>
    </source>
</evidence>
<keyword evidence="5" id="KW-0255">Endonuclease</keyword>
<keyword evidence="8 13" id="KW-1015">Disulfide bond</keyword>
<evidence type="ECO:0000256" key="13">
    <source>
        <dbReference type="PROSITE-ProRule" id="PRU00206"/>
    </source>
</evidence>
<organism evidence="17 18">
    <name type="scientific">Scophthalmus maximus</name>
    <name type="common">Turbot</name>
    <name type="synonym">Psetta maxima</name>
    <dbReference type="NCBI Taxonomy" id="52904"/>
    <lineage>
        <taxon>Eukaryota</taxon>
        <taxon>Metazoa</taxon>
        <taxon>Chordata</taxon>
        <taxon>Craniata</taxon>
        <taxon>Vertebrata</taxon>
        <taxon>Euteleostomi</taxon>
        <taxon>Actinopterygii</taxon>
        <taxon>Neopterygii</taxon>
        <taxon>Teleostei</taxon>
        <taxon>Neoteleostei</taxon>
        <taxon>Acanthomorphata</taxon>
        <taxon>Carangaria</taxon>
        <taxon>Pleuronectiformes</taxon>
        <taxon>Pleuronectoidei</taxon>
        <taxon>Scophthalmidae</taxon>
        <taxon>Scophthalmus</taxon>
    </lineage>
</organism>
<dbReference type="AlphaFoldDB" id="A0A8D2ZF37"/>
<feature type="signal peptide" evidence="15">
    <location>
        <begin position="1"/>
        <end position="20"/>
    </location>
</feature>
<sequence>MRSSSLLLLSFLASVAAVRGASDFRVCAFNLHHFGDSKTKKSAVMHTLTRIIARCDVCLLQEVRDSKATALPQLLTGLNSYDTEHKYDAVASVRLGRSESYQEQYVFVYRTDTVTVTGQYQYPDDRPGDVDAFSREPFVVRFKAPKTVIKEFVLIPQHTTPVNTTRELDALYDVLQHMKKLWKTQNVMLLGDFNADCGYLAKKNRKYVRLITDTELVWLIEDKTDTTVRSTTSCTYDRIVVHGETFVREIVPLSAKPFNFQTEYRLTEEQALEVSDHYPVEVLLKIFLINVFSGNTLTCHPGTEYQIRDKCCPLCPPGKSVIKDCTELRSTSCLPCVNGTSFTTHPNGLRECFPCASCSSGSGLKISLCTTTSDTVCEPLEGFYCTDQTGSRCVGAQRHKRCKPGQYIRHKGTALTDTECSDCSDGTFSNGKSTSCQPHTQCESLDLQLIKPGTVSTDAECGKDYDSTNVVAIVVSFLLICVVLLFLLFFFWKNKRRLFGKIRSAAIPTEQNAAGREGENMVDMTEGTVAGFVATFTTPASRCQTKEYRARDGPCCPVPRMCDTSRRCDEERGTCPLIRTLSTV</sequence>
<evidence type="ECO:0000313" key="17">
    <source>
        <dbReference type="Ensembl" id="ENSSMAP00000001196.2"/>
    </source>
</evidence>
<comment type="subcellular location">
    <subcellularLocation>
        <location evidence="1">Endoplasmic reticulum</location>
    </subcellularLocation>
</comment>
<dbReference type="PROSITE" id="PS00919">
    <property type="entry name" value="DNASE_I_1"/>
    <property type="match status" value="1"/>
</dbReference>
<dbReference type="CDD" id="cd13405">
    <property type="entry name" value="TNFRSF14_teleost"/>
    <property type="match status" value="1"/>
</dbReference>
<evidence type="ECO:0000256" key="3">
    <source>
        <dbReference type="ARBA" id="ARBA00022722"/>
    </source>
</evidence>
<dbReference type="PROSITE" id="PS50050">
    <property type="entry name" value="TNFR_NGFR_2"/>
    <property type="match status" value="2"/>
</dbReference>
<dbReference type="InterPro" id="IPR005135">
    <property type="entry name" value="Endo/exonuclease/phosphatase"/>
</dbReference>
<dbReference type="SMART" id="SM00476">
    <property type="entry name" value="DNaseIc"/>
    <property type="match status" value="1"/>
</dbReference>
<dbReference type="InterPro" id="IPR036691">
    <property type="entry name" value="Endo/exonu/phosph_ase_sf"/>
</dbReference>
<keyword evidence="3" id="KW-0540">Nuclease</keyword>
<feature type="domain" description="TNFR-Cys" evidence="16">
    <location>
        <begin position="335"/>
        <end position="377"/>
    </location>
</feature>